<keyword evidence="9" id="KW-0676">Redox-active center</keyword>
<evidence type="ECO:0000256" key="7">
    <source>
        <dbReference type="ARBA" id="ARBA00023136"/>
    </source>
</evidence>
<dbReference type="InterPro" id="IPR012932">
    <property type="entry name" value="VKOR"/>
</dbReference>
<dbReference type="EMBL" id="MHHS01000045">
    <property type="protein sequence ID" value="OGY35817.1"/>
    <property type="molecule type" value="Genomic_DNA"/>
</dbReference>
<accession>A0A1G1X956</accession>
<proteinExistence type="inferred from homology"/>
<comment type="subcellular location">
    <subcellularLocation>
        <location evidence="1">Membrane</location>
        <topology evidence="1">Multi-pass membrane protein</topology>
    </subcellularLocation>
</comment>
<name>A0A1G1X956_9BACT</name>
<dbReference type="InterPro" id="IPR038354">
    <property type="entry name" value="VKOR_sf"/>
</dbReference>
<keyword evidence="4" id="KW-0874">Quinone</keyword>
<evidence type="ECO:0000256" key="10">
    <source>
        <dbReference type="SAM" id="Phobius"/>
    </source>
</evidence>
<dbReference type="GO" id="GO:0048038">
    <property type="term" value="F:quinone binding"/>
    <property type="evidence" value="ECO:0007669"/>
    <property type="project" value="UniProtKB-KW"/>
</dbReference>
<comment type="caution">
    <text evidence="12">The sequence shown here is derived from an EMBL/GenBank/DDBJ whole genome shotgun (WGS) entry which is preliminary data.</text>
</comment>
<dbReference type="CDD" id="cd12916">
    <property type="entry name" value="VKOR_1"/>
    <property type="match status" value="1"/>
</dbReference>
<dbReference type="Pfam" id="PF07884">
    <property type="entry name" value="VKOR"/>
    <property type="match status" value="1"/>
</dbReference>
<evidence type="ECO:0000313" key="13">
    <source>
        <dbReference type="Proteomes" id="UP000177941"/>
    </source>
</evidence>
<dbReference type="InterPro" id="IPR044698">
    <property type="entry name" value="VKOR/LTO1"/>
</dbReference>
<dbReference type="PANTHER" id="PTHR34573">
    <property type="entry name" value="VKC DOMAIN-CONTAINING PROTEIN"/>
    <property type="match status" value="1"/>
</dbReference>
<dbReference type="PANTHER" id="PTHR34573:SF1">
    <property type="entry name" value="VITAMIN K EPOXIDE REDUCTASE DOMAIN-CONTAINING PROTEIN"/>
    <property type="match status" value="1"/>
</dbReference>
<feature type="transmembrane region" description="Helical" evidence="10">
    <location>
        <begin position="79"/>
        <end position="99"/>
    </location>
</feature>
<evidence type="ECO:0000256" key="3">
    <source>
        <dbReference type="ARBA" id="ARBA00022692"/>
    </source>
</evidence>
<evidence type="ECO:0000256" key="8">
    <source>
        <dbReference type="ARBA" id="ARBA00023157"/>
    </source>
</evidence>
<evidence type="ECO:0000313" key="12">
    <source>
        <dbReference type="EMBL" id="OGY35817.1"/>
    </source>
</evidence>
<dbReference type="Proteomes" id="UP000177941">
    <property type="component" value="Unassembled WGS sequence"/>
</dbReference>
<evidence type="ECO:0000256" key="2">
    <source>
        <dbReference type="ARBA" id="ARBA00006214"/>
    </source>
</evidence>
<evidence type="ECO:0000256" key="9">
    <source>
        <dbReference type="ARBA" id="ARBA00023284"/>
    </source>
</evidence>
<dbReference type="Gene3D" id="1.20.1440.130">
    <property type="entry name" value="VKOR domain"/>
    <property type="match status" value="1"/>
</dbReference>
<dbReference type="SMART" id="SM00756">
    <property type="entry name" value="VKc"/>
    <property type="match status" value="1"/>
</dbReference>
<organism evidence="12 13">
    <name type="scientific">Candidatus Andersenbacteria bacterium RIFCSPHIGHO2_12_FULL_45_11b</name>
    <dbReference type="NCBI Taxonomy" id="1797282"/>
    <lineage>
        <taxon>Bacteria</taxon>
        <taxon>Candidatus Anderseniibacteriota</taxon>
    </lineage>
</organism>
<keyword evidence="5 10" id="KW-1133">Transmembrane helix</keyword>
<feature type="domain" description="Vitamin K epoxide reductase" evidence="11">
    <location>
        <begin position="5"/>
        <end position="130"/>
    </location>
</feature>
<dbReference type="GO" id="GO:0016491">
    <property type="term" value="F:oxidoreductase activity"/>
    <property type="evidence" value="ECO:0007669"/>
    <property type="project" value="UniProtKB-KW"/>
</dbReference>
<sequence>MHKGFVAISFIGLAVAGYLFIIYTSPIPVTCIAGEGCKAVQASRYSSFFGIPTPAYGIAYYLALGILGALWTPNWTKQFRLMLVILTSSGLAVSVFLSYLEAYVVQAWCSWCISSAILTIIAFALTWKVVSTYDTHI</sequence>
<keyword evidence="3 10" id="KW-0812">Transmembrane</keyword>
<feature type="transmembrane region" description="Helical" evidence="10">
    <location>
        <begin position="49"/>
        <end position="72"/>
    </location>
</feature>
<dbReference type="GO" id="GO:0016020">
    <property type="term" value="C:membrane"/>
    <property type="evidence" value="ECO:0007669"/>
    <property type="project" value="UniProtKB-SubCell"/>
</dbReference>
<feature type="transmembrane region" description="Helical" evidence="10">
    <location>
        <begin position="105"/>
        <end position="127"/>
    </location>
</feature>
<evidence type="ECO:0000256" key="1">
    <source>
        <dbReference type="ARBA" id="ARBA00004141"/>
    </source>
</evidence>
<gene>
    <name evidence="12" type="ORF">A3E36_03645</name>
</gene>
<keyword evidence="7 10" id="KW-0472">Membrane</keyword>
<keyword evidence="8" id="KW-1015">Disulfide bond</keyword>
<keyword evidence="6" id="KW-0560">Oxidoreductase</keyword>
<evidence type="ECO:0000256" key="5">
    <source>
        <dbReference type="ARBA" id="ARBA00022989"/>
    </source>
</evidence>
<protein>
    <recommendedName>
        <fullName evidence="11">Vitamin K epoxide reductase domain-containing protein</fullName>
    </recommendedName>
</protein>
<reference evidence="12 13" key="1">
    <citation type="journal article" date="2016" name="Nat. Commun.">
        <title>Thousands of microbial genomes shed light on interconnected biogeochemical processes in an aquifer system.</title>
        <authorList>
            <person name="Anantharaman K."/>
            <person name="Brown C.T."/>
            <person name="Hug L.A."/>
            <person name="Sharon I."/>
            <person name="Castelle C.J."/>
            <person name="Probst A.J."/>
            <person name="Thomas B.C."/>
            <person name="Singh A."/>
            <person name="Wilkins M.J."/>
            <person name="Karaoz U."/>
            <person name="Brodie E.L."/>
            <person name="Williams K.H."/>
            <person name="Hubbard S.S."/>
            <person name="Banfield J.F."/>
        </authorList>
    </citation>
    <scope>NUCLEOTIDE SEQUENCE [LARGE SCALE GENOMIC DNA]</scope>
</reference>
<evidence type="ECO:0000259" key="11">
    <source>
        <dbReference type="SMART" id="SM00756"/>
    </source>
</evidence>
<comment type="similarity">
    <text evidence="2">Belongs to the VKOR family.</text>
</comment>
<evidence type="ECO:0000256" key="4">
    <source>
        <dbReference type="ARBA" id="ARBA00022719"/>
    </source>
</evidence>
<dbReference type="AlphaFoldDB" id="A0A1G1X956"/>
<evidence type="ECO:0000256" key="6">
    <source>
        <dbReference type="ARBA" id="ARBA00023002"/>
    </source>
</evidence>